<dbReference type="InterPro" id="IPR002935">
    <property type="entry name" value="SAM_O-MeTrfase"/>
</dbReference>
<dbReference type="GO" id="GO:0008171">
    <property type="term" value="F:O-methyltransferase activity"/>
    <property type="evidence" value="ECO:0007669"/>
    <property type="project" value="InterPro"/>
</dbReference>
<keyword evidence="3" id="KW-0949">S-adenosyl-L-methionine</keyword>
<dbReference type="InterPro" id="IPR029063">
    <property type="entry name" value="SAM-dependent_MTases_sf"/>
</dbReference>
<dbReference type="Gene3D" id="3.40.50.150">
    <property type="entry name" value="Vaccinia Virus protein VP39"/>
    <property type="match status" value="1"/>
</dbReference>
<dbReference type="GO" id="GO:0032259">
    <property type="term" value="P:methylation"/>
    <property type="evidence" value="ECO:0007669"/>
    <property type="project" value="UniProtKB-KW"/>
</dbReference>
<evidence type="ECO:0000256" key="2">
    <source>
        <dbReference type="ARBA" id="ARBA00022679"/>
    </source>
</evidence>
<dbReference type="Pfam" id="PF01596">
    <property type="entry name" value="Methyltransf_3"/>
    <property type="match status" value="1"/>
</dbReference>
<dbReference type="SUPFAM" id="SSF53335">
    <property type="entry name" value="S-adenosyl-L-methionine-dependent methyltransferases"/>
    <property type="match status" value="1"/>
</dbReference>
<dbReference type="AlphaFoldDB" id="A0A2W5K4H3"/>
<dbReference type="Proteomes" id="UP000248606">
    <property type="component" value="Unassembled WGS sequence"/>
</dbReference>
<reference evidence="4 5" key="1">
    <citation type="submission" date="2017-08" db="EMBL/GenBank/DDBJ databases">
        <title>Infants hospitalized years apart are colonized by the same room-sourced microbial strains.</title>
        <authorList>
            <person name="Brooks B."/>
            <person name="Olm M.R."/>
            <person name="Firek B.A."/>
            <person name="Baker R."/>
            <person name="Thomas B.C."/>
            <person name="Morowitz M.J."/>
            <person name="Banfield J.F."/>
        </authorList>
    </citation>
    <scope>NUCLEOTIDE SEQUENCE [LARGE SCALE GENOMIC DNA]</scope>
    <source>
        <strain evidence="4">S2_006_000_R1_57</strain>
    </source>
</reference>
<name>A0A2W5K4H3_9ACTN</name>
<proteinExistence type="predicted"/>
<protein>
    <recommendedName>
        <fullName evidence="6">O-methyltransferase</fullName>
    </recommendedName>
</protein>
<dbReference type="EMBL" id="QFOZ01000001">
    <property type="protein sequence ID" value="PZP89716.1"/>
    <property type="molecule type" value="Genomic_DNA"/>
</dbReference>
<comment type="caution">
    <text evidence="4">The sequence shown here is derived from an EMBL/GenBank/DDBJ whole genome shotgun (WGS) entry which is preliminary data.</text>
</comment>
<sequence length="213" mass="22658">MIELVDSITSSIIETPALSDARQESLNKGFTPLSPIAAETVTMLSATTEVHTAAIVSSSGAVAALSIAHGMQQGGVVTYINPQPELVDHTRQNYNAEKPAGVLLRPITGLPLDVMSRLADDAYDLVYVEDVADQLGIFVETSARLLHTGGILILPNSLANGHFLEETDPAEATNDDDNKAIAATTLAGMLAETDDFEVFRLPLDEGMTIARRV</sequence>
<accession>A0A2W5K4H3</accession>
<evidence type="ECO:0008006" key="6">
    <source>
        <dbReference type="Google" id="ProtNLM"/>
    </source>
</evidence>
<gene>
    <name evidence="4" type="ORF">DI579_00635</name>
</gene>
<keyword evidence="1" id="KW-0489">Methyltransferase</keyword>
<organism evidence="4 5">
    <name type="scientific">Lawsonella clevelandensis</name>
    <dbReference type="NCBI Taxonomy" id="1528099"/>
    <lineage>
        <taxon>Bacteria</taxon>
        <taxon>Bacillati</taxon>
        <taxon>Actinomycetota</taxon>
        <taxon>Actinomycetes</taxon>
        <taxon>Mycobacteriales</taxon>
        <taxon>Lawsonellaceae</taxon>
        <taxon>Lawsonella</taxon>
    </lineage>
</organism>
<keyword evidence="2" id="KW-0808">Transferase</keyword>
<evidence type="ECO:0000313" key="5">
    <source>
        <dbReference type="Proteomes" id="UP000248606"/>
    </source>
</evidence>
<evidence type="ECO:0000256" key="3">
    <source>
        <dbReference type="ARBA" id="ARBA00022691"/>
    </source>
</evidence>
<evidence type="ECO:0000256" key="1">
    <source>
        <dbReference type="ARBA" id="ARBA00022603"/>
    </source>
</evidence>
<evidence type="ECO:0000313" key="4">
    <source>
        <dbReference type="EMBL" id="PZP89716.1"/>
    </source>
</evidence>
<dbReference type="RefSeq" id="WP_290595506.1">
    <property type="nucleotide sequence ID" value="NZ_CAKZIO010000003.1"/>
</dbReference>